<accession>A0ABX0TUA1</accession>
<keyword evidence="3" id="KW-1185">Reference proteome</keyword>
<name>A0ABX0TUA1_9SPHN</name>
<organism evidence="2 3">
    <name type="scientific">Sphingomonas vulcanisoli</name>
    <dbReference type="NCBI Taxonomy" id="1658060"/>
    <lineage>
        <taxon>Bacteria</taxon>
        <taxon>Pseudomonadati</taxon>
        <taxon>Pseudomonadota</taxon>
        <taxon>Alphaproteobacteria</taxon>
        <taxon>Sphingomonadales</taxon>
        <taxon>Sphingomonadaceae</taxon>
        <taxon>Sphingomonas</taxon>
    </lineage>
</organism>
<evidence type="ECO:0000256" key="1">
    <source>
        <dbReference type="SAM" id="Phobius"/>
    </source>
</evidence>
<keyword evidence="1" id="KW-0812">Transmembrane</keyword>
<evidence type="ECO:0000313" key="2">
    <source>
        <dbReference type="EMBL" id="NIJ07744.1"/>
    </source>
</evidence>
<proteinExistence type="predicted"/>
<dbReference type="Proteomes" id="UP000727456">
    <property type="component" value="Unassembled WGS sequence"/>
</dbReference>
<dbReference type="EMBL" id="JAAOZC010000003">
    <property type="protein sequence ID" value="NIJ07744.1"/>
    <property type="molecule type" value="Genomic_DNA"/>
</dbReference>
<protein>
    <recommendedName>
        <fullName evidence="4">General secretion pathway protein N</fullName>
    </recommendedName>
</protein>
<reference evidence="2 3" key="1">
    <citation type="submission" date="2020-03" db="EMBL/GenBank/DDBJ databases">
        <title>Genomic Encyclopedia of Type Strains, Phase III (KMG-III): the genomes of soil and plant-associated and newly described type strains.</title>
        <authorList>
            <person name="Whitman W."/>
        </authorList>
    </citation>
    <scope>NUCLEOTIDE SEQUENCE [LARGE SCALE GENOMIC DNA]</scope>
    <source>
        <strain evidence="2 3">CECT 8804</strain>
    </source>
</reference>
<keyword evidence="1" id="KW-0472">Membrane</keyword>
<gene>
    <name evidence="2" type="ORF">FHS31_001354</name>
</gene>
<evidence type="ECO:0000313" key="3">
    <source>
        <dbReference type="Proteomes" id="UP000727456"/>
    </source>
</evidence>
<evidence type="ECO:0008006" key="4">
    <source>
        <dbReference type="Google" id="ProtNLM"/>
    </source>
</evidence>
<sequence>MPRGLSAELTAAAADPAASQRAPIVTRRSAVFIAIGVLAYLVALIASWPARFALTPSPRFAVAGTVWSGEAVIDGAYRIQWRWAPWRSLASFAYAADVRLTGTGTDIAGSATRISGGYAFEGLAGRGDGALLAALAPSLPFACDTTLQIDLPKLRIAGAASAAVGSIRADGGSCAAKGSAETSPLPPLRISALAEPGNATRITAAPLGQARRQMIEGGIASGRLTLTPTHVGIALLPLLATVRIDSAL</sequence>
<comment type="caution">
    <text evidence="2">The sequence shown here is derived from an EMBL/GenBank/DDBJ whole genome shotgun (WGS) entry which is preliminary data.</text>
</comment>
<dbReference type="RefSeq" id="WP_167072599.1">
    <property type="nucleotide sequence ID" value="NZ_JAAOZC010000003.1"/>
</dbReference>
<feature type="transmembrane region" description="Helical" evidence="1">
    <location>
        <begin position="29"/>
        <end position="50"/>
    </location>
</feature>
<keyword evidence="1" id="KW-1133">Transmembrane helix</keyword>